<sequence length="584" mass="67300">MDNIEFRRKPETNDFRTELRTTPERARANNWRQENNSEEIFLNAVRNNRNATRRNIPNEANAYQNPPKNGHAFRSHPKNTEPRYAPSNDPRFNRRIDSRQMYSDKNQMYTEDRPSKEMPRCLLRNHEESCNETEIAQRNHRFSRLGSRNGRLATSAKSSDWDETTASRIRSRTCSPPVDRRQRTQCVPKPTKFAQHSPYASSEFNSEESKANVQTMLTGTFDQDVESKLYVDRAVDRDSLPDMQQNCGSNESLFSSIDKTPDSAEKCNVRTSFWEFIPFDDEETRPKSVQNKSVPVESCEDQNATGTFNNRKNTFISLSNEQHPVTRIPTPKSQSKIAERLNFGWNDKTNRYLKRPGSAKSEFDEDKKKKMANIVERTAGCLKRKLDKSSVKVETATLNQSLPARTEKKLRSKLPIRIGNRLRSRNPTELKADGQEENKKAETINSPRSVRSRTKPRIKPSVVLNEVIHNTETYADSQSVTGQSRNVNAKENSPTFEPLSDEKLEDEEIDELKIPAMTEDHRKRLLVNPNSGRGTKFSGIGFKGKRCFHLNDEKNIVCSNYCNREHRNLSSFQSKKPAVIRSQF</sequence>
<gene>
    <name evidence="2" type="ORF">XYLVIOL_LOCUS8865</name>
</gene>
<proteinExistence type="predicted"/>
<feature type="region of interest" description="Disordered" evidence="1">
    <location>
        <begin position="1"/>
        <end position="32"/>
    </location>
</feature>
<evidence type="ECO:0000256" key="1">
    <source>
        <dbReference type="SAM" id="MobiDB-lite"/>
    </source>
</evidence>
<keyword evidence="3" id="KW-1185">Reference proteome</keyword>
<evidence type="ECO:0000313" key="3">
    <source>
        <dbReference type="Proteomes" id="UP001642520"/>
    </source>
</evidence>
<feature type="region of interest" description="Disordered" evidence="1">
    <location>
        <begin position="57"/>
        <end position="93"/>
    </location>
</feature>
<feature type="compositionally biased region" description="Polar residues" evidence="1">
    <location>
        <begin position="474"/>
        <end position="495"/>
    </location>
</feature>
<feature type="compositionally biased region" description="Basic and acidic residues" evidence="1">
    <location>
        <begin position="426"/>
        <end position="442"/>
    </location>
</feature>
<feature type="compositionally biased region" description="Basic and acidic residues" evidence="1">
    <location>
        <begin position="1"/>
        <end position="27"/>
    </location>
</feature>
<accession>A0ABP1P9G4</accession>
<protein>
    <submittedName>
        <fullName evidence="2">Uncharacterized protein</fullName>
    </submittedName>
</protein>
<name>A0ABP1P9G4_XYLVO</name>
<feature type="compositionally biased region" description="Polar residues" evidence="1">
    <location>
        <begin position="164"/>
        <end position="174"/>
    </location>
</feature>
<feature type="region of interest" description="Disordered" evidence="1">
    <location>
        <begin position="421"/>
        <end position="457"/>
    </location>
</feature>
<comment type="caution">
    <text evidence="2">The sequence shown here is derived from an EMBL/GenBank/DDBJ whole genome shotgun (WGS) entry which is preliminary data.</text>
</comment>
<reference evidence="2 3" key="1">
    <citation type="submission" date="2024-08" db="EMBL/GenBank/DDBJ databases">
        <authorList>
            <person name="Will J Nash"/>
            <person name="Angela Man"/>
            <person name="Seanna McTaggart"/>
            <person name="Kendall Baker"/>
            <person name="Tom Barker"/>
            <person name="Leah Catchpole"/>
            <person name="Alex Durrant"/>
            <person name="Karim Gharbi"/>
            <person name="Naomi Irish"/>
            <person name="Gemy Kaithakottil"/>
            <person name="Debby Ku"/>
            <person name="Aaliyah Providence"/>
            <person name="Felix Shaw"/>
            <person name="David Swarbreck"/>
            <person name="Chris Watkins"/>
            <person name="Ann M. McCartney"/>
            <person name="Giulio Formenti"/>
            <person name="Alice Mouton"/>
            <person name="Noel Vella"/>
            <person name="Bjorn M von Reumont"/>
            <person name="Adriana Vella"/>
            <person name="Wilfried Haerty"/>
        </authorList>
    </citation>
    <scope>NUCLEOTIDE SEQUENCE [LARGE SCALE GENOMIC DNA]</scope>
</reference>
<organism evidence="2 3">
    <name type="scientific">Xylocopa violacea</name>
    <name type="common">Violet carpenter bee</name>
    <name type="synonym">Apis violacea</name>
    <dbReference type="NCBI Taxonomy" id="135666"/>
    <lineage>
        <taxon>Eukaryota</taxon>
        <taxon>Metazoa</taxon>
        <taxon>Ecdysozoa</taxon>
        <taxon>Arthropoda</taxon>
        <taxon>Hexapoda</taxon>
        <taxon>Insecta</taxon>
        <taxon>Pterygota</taxon>
        <taxon>Neoptera</taxon>
        <taxon>Endopterygota</taxon>
        <taxon>Hymenoptera</taxon>
        <taxon>Apocrita</taxon>
        <taxon>Aculeata</taxon>
        <taxon>Apoidea</taxon>
        <taxon>Anthophila</taxon>
        <taxon>Apidae</taxon>
        <taxon>Xylocopa</taxon>
        <taxon>Xylocopa</taxon>
    </lineage>
</organism>
<dbReference type="Proteomes" id="UP001642520">
    <property type="component" value="Unassembled WGS sequence"/>
</dbReference>
<feature type="region of interest" description="Disordered" evidence="1">
    <location>
        <begin position="156"/>
        <end position="183"/>
    </location>
</feature>
<evidence type="ECO:0000313" key="2">
    <source>
        <dbReference type="EMBL" id="CAL7948438.1"/>
    </source>
</evidence>
<feature type="region of interest" description="Disordered" evidence="1">
    <location>
        <begin position="474"/>
        <end position="502"/>
    </location>
</feature>
<feature type="region of interest" description="Disordered" evidence="1">
    <location>
        <begin position="286"/>
        <end position="305"/>
    </location>
</feature>
<dbReference type="EMBL" id="CAXAJV020001299">
    <property type="protein sequence ID" value="CAL7948438.1"/>
    <property type="molecule type" value="Genomic_DNA"/>
</dbReference>